<evidence type="ECO:0000313" key="2">
    <source>
        <dbReference type="EMBL" id="CAF3482061.1"/>
    </source>
</evidence>
<evidence type="ECO:0000313" key="1">
    <source>
        <dbReference type="EMBL" id="CAF0866846.1"/>
    </source>
</evidence>
<reference evidence="1" key="1">
    <citation type="submission" date="2021-02" db="EMBL/GenBank/DDBJ databases">
        <authorList>
            <person name="Nowell W R."/>
        </authorList>
    </citation>
    <scope>NUCLEOTIDE SEQUENCE</scope>
</reference>
<dbReference type="EMBL" id="CAJOAZ010000004">
    <property type="protein sequence ID" value="CAF3482061.1"/>
    <property type="molecule type" value="Genomic_DNA"/>
</dbReference>
<dbReference type="Proteomes" id="UP000663845">
    <property type="component" value="Unassembled WGS sequence"/>
</dbReference>
<gene>
    <name evidence="1" type="ORF">JYZ213_LOCUS8736</name>
    <name evidence="2" type="ORF">OXD698_LOCUS193</name>
</gene>
<proteinExistence type="predicted"/>
<dbReference type="Proteomes" id="UP000663844">
    <property type="component" value="Unassembled WGS sequence"/>
</dbReference>
<protein>
    <submittedName>
        <fullName evidence="1">Uncharacterized protein</fullName>
    </submittedName>
</protein>
<accession>A0A813XH87</accession>
<dbReference type="EMBL" id="CAJNOG010000060">
    <property type="protein sequence ID" value="CAF0866846.1"/>
    <property type="molecule type" value="Genomic_DNA"/>
</dbReference>
<name>A0A813XH87_9BILA</name>
<organism evidence="1 3">
    <name type="scientific">Adineta steineri</name>
    <dbReference type="NCBI Taxonomy" id="433720"/>
    <lineage>
        <taxon>Eukaryota</taxon>
        <taxon>Metazoa</taxon>
        <taxon>Spiralia</taxon>
        <taxon>Gnathifera</taxon>
        <taxon>Rotifera</taxon>
        <taxon>Eurotatoria</taxon>
        <taxon>Bdelloidea</taxon>
        <taxon>Adinetida</taxon>
        <taxon>Adinetidae</taxon>
        <taxon>Adineta</taxon>
    </lineage>
</organism>
<dbReference type="AlphaFoldDB" id="A0A813XH87"/>
<sequence length="84" mass="8369">MGLGDDLLIGGALGLGAHELFGHHHHNGFGNGFGGYPAYGGGFDVNFGGGFNSGFGGGFGNTYGYENSYAYGGGFGAPGFGGFY</sequence>
<comment type="caution">
    <text evidence="1">The sequence shown here is derived from an EMBL/GenBank/DDBJ whole genome shotgun (WGS) entry which is preliminary data.</text>
</comment>
<evidence type="ECO:0000313" key="3">
    <source>
        <dbReference type="Proteomes" id="UP000663845"/>
    </source>
</evidence>